<dbReference type="Gene3D" id="1.10.150.130">
    <property type="match status" value="1"/>
</dbReference>
<evidence type="ECO:0000256" key="2">
    <source>
        <dbReference type="ARBA" id="ARBA00023125"/>
    </source>
</evidence>
<geneLocation type="plasmid" evidence="5 6">
    <name>pBFS01_1</name>
</geneLocation>
<dbReference type="Gene3D" id="1.10.443.10">
    <property type="entry name" value="Intergrase catalytic core"/>
    <property type="match status" value="1"/>
</dbReference>
<evidence type="ECO:0000259" key="4">
    <source>
        <dbReference type="PROSITE" id="PS51898"/>
    </source>
</evidence>
<dbReference type="GO" id="GO:0003677">
    <property type="term" value="F:DNA binding"/>
    <property type="evidence" value="ECO:0007669"/>
    <property type="project" value="UniProtKB-KW"/>
</dbReference>
<dbReference type="CDD" id="cd01185">
    <property type="entry name" value="INTN1_C_like"/>
    <property type="match status" value="1"/>
</dbReference>
<dbReference type="GO" id="GO:0015074">
    <property type="term" value="P:DNA integration"/>
    <property type="evidence" value="ECO:0007669"/>
    <property type="project" value="InterPro"/>
</dbReference>
<dbReference type="InterPro" id="IPR050090">
    <property type="entry name" value="Tyrosine_recombinase_XerCD"/>
</dbReference>
<evidence type="ECO:0000313" key="5">
    <source>
        <dbReference type="EMBL" id="QCQ47747.1"/>
    </source>
</evidence>
<dbReference type="PANTHER" id="PTHR30349">
    <property type="entry name" value="PHAGE INTEGRASE-RELATED"/>
    <property type="match status" value="1"/>
</dbReference>
<evidence type="ECO:0000256" key="3">
    <source>
        <dbReference type="ARBA" id="ARBA00023172"/>
    </source>
</evidence>
<dbReference type="Pfam" id="PF00589">
    <property type="entry name" value="Phage_integrase"/>
    <property type="match status" value="1"/>
</dbReference>
<dbReference type="PANTHER" id="PTHR30349:SF64">
    <property type="entry name" value="PROPHAGE INTEGRASE INTD-RELATED"/>
    <property type="match status" value="1"/>
</dbReference>
<sequence>MNIETILAELELKLQSIGFTEGSSAMLLQLNIAGQNYIHSCGNLNMLNASSARLIDGHRYIFVEFMYNEISNASLSTNTKTLHRDTARLLKEYNESLAIREITTECLYDLEFFMQAKGFAVNTIARHMKVLKKYINLAIKKGLLYQSPFIGYTIKSQETHREALSEKELKLFEEYIPVCPTDKEVLLAFLFSCYTGLRYSDICCFSKRNIQVLNNKKWIILWMKKTGNEVRIPLSTVFNGKGLAISREIKRPRGPLFKLRNNQHANRVLKAIAKEIGIKRNVTFHTARHTFATLLLYRGVSITTVQKLLGHRSVKTTQIYSAVTDLTIERELRKSNKAAQKC</sequence>
<dbReference type="InterPro" id="IPR013762">
    <property type="entry name" value="Integrase-like_cat_sf"/>
</dbReference>
<comment type="similarity">
    <text evidence="1">Belongs to the 'phage' integrase family.</text>
</comment>
<evidence type="ECO:0000313" key="6">
    <source>
        <dbReference type="Proteomes" id="UP000036847"/>
    </source>
</evidence>
<dbReference type="AlphaFoldDB" id="A0AAE6EXB3"/>
<reference evidence="5 6" key="1">
    <citation type="submission" date="2019-03" db="EMBL/GenBank/DDBJ databases">
        <title>Complete genome assembly of MDR B. fragilis.</title>
        <authorList>
            <person name="Sydenham T.V."/>
            <person name="Hasman H."/>
            <person name="Justesen U.S."/>
        </authorList>
    </citation>
    <scope>NUCLEOTIDE SEQUENCE [LARGE SCALE GENOMIC DNA]</scope>
    <source>
        <strain evidence="5 6">DCMSKEJBY0001B</strain>
        <plasmid evidence="5 6">pBFS01_1</plasmid>
    </source>
</reference>
<dbReference type="RefSeq" id="WP_050503159.1">
    <property type="nucleotide sequence ID" value="NZ_CP036547.1"/>
</dbReference>
<dbReference type="InterPro" id="IPR011010">
    <property type="entry name" value="DNA_brk_join_enz"/>
</dbReference>
<dbReference type="InterPro" id="IPR002104">
    <property type="entry name" value="Integrase_catalytic"/>
</dbReference>
<evidence type="ECO:0000256" key="1">
    <source>
        <dbReference type="ARBA" id="ARBA00008857"/>
    </source>
</evidence>
<proteinExistence type="inferred from homology"/>
<feature type="domain" description="Tyr recombinase" evidence="4">
    <location>
        <begin position="159"/>
        <end position="333"/>
    </location>
</feature>
<dbReference type="EMBL" id="CP036547">
    <property type="protein sequence ID" value="QCQ47747.1"/>
    <property type="molecule type" value="Genomic_DNA"/>
</dbReference>
<dbReference type="SUPFAM" id="SSF56349">
    <property type="entry name" value="DNA breaking-rejoining enzymes"/>
    <property type="match status" value="1"/>
</dbReference>
<organism evidence="5 6">
    <name type="scientific">Bacteroides fragilis</name>
    <dbReference type="NCBI Taxonomy" id="817"/>
    <lineage>
        <taxon>Bacteria</taxon>
        <taxon>Pseudomonadati</taxon>
        <taxon>Bacteroidota</taxon>
        <taxon>Bacteroidia</taxon>
        <taxon>Bacteroidales</taxon>
        <taxon>Bacteroidaceae</taxon>
        <taxon>Bacteroides</taxon>
    </lineage>
</organism>
<keyword evidence="5" id="KW-0614">Plasmid</keyword>
<dbReference type="Proteomes" id="UP000036847">
    <property type="component" value="Plasmid pBFS01_1"/>
</dbReference>
<dbReference type="InterPro" id="IPR025269">
    <property type="entry name" value="SAM-like_dom"/>
</dbReference>
<dbReference type="Pfam" id="PF13102">
    <property type="entry name" value="Phage_int_SAM_5"/>
    <property type="match status" value="1"/>
</dbReference>
<accession>A0AAE6EXB3</accession>
<name>A0AAE6EXB3_BACFG</name>
<dbReference type="InterPro" id="IPR010998">
    <property type="entry name" value="Integrase_recombinase_N"/>
</dbReference>
<dbReference type="PROSITE" id="PS51898">
    <property type="entry name" value="TYR_RECOMBINASE"/>
    <property type="match status" value="1"/>
</dbReference>
<keyword evidence="2" id="KW-0238">DNA-binding</keyword>
<keyword evidence="3" id="KW-0233">DNA recombination</keyword>
<protein>
    <submittedName>
        <fullName evidence="5">Site-specific integrase</fullName>
    </submittedName>
</protein>
<gene>
    <name evidence="5" type="ORF">EC80_023415</name>
</gene>
<dbReference type="GO" id="GO:0006310">
    <property type="term" value="P:DNA recombination"/>
    <property type="evidence" value="ECO:0007669"/>
    <property type="project" value="UniProtKB-KW"/>
</dbReference>